<evidence type="ECO:0000256" key="3">
    <source>
        <dbReference type="ARBA" id="ARBA00022553"/>
    </source>
</evidence>
<evidence type="ECO:0000256" key="12">
    <source>
        <dbReference type="ARBA" id="ARBA00049360"/>
    </source>
</evidence>
<dbReference type="EMBL" id="OU963862">
    <property type="protein sequence ID" value="CAH0753724.1"/>
    <property type="molecule type" value="Genomic_DNA"/>
</dbReference>
<dbReference type="GO" id="GO:0046872">
    <property type="term" value="F:metal ion binding"/>
    <property type="evidence" value="ECO:0007669"/>
    <property type="project" value="UniProtKB-KW"/>
</dbReference>
<comment type="catalytic activity">
    <reaction evidence="12">
        <text>ATP + H2O = ADP + phosphate + H(+)</text>
        <dbReference type="Rhea" id="RHEA:13065"/>
        <dbReference type="ChEBI" id="CHEBI:15377"/>
        <dbReference type="ChEBI" id="CHEBI:15378"/>
        <dbReference type="ChEBI" id="CHEBI:30616"/>
        <dbReference type="ChEBI" id="CHEBI:43474"/>
        <dbReference type="ChEBI" id="CHEBI:456216"/>
    </reaction>
</comment>
<dbReference type="InterPro" id="IPR001757">
    <property type="entry name" value="P_typ_ATPase"/>
</dbReference>
<dbReference type="GO" id="GO:0015203">
    <property type="term" value="F:polyamine transmembrane transporter activity"/>
    <property type="evidence" value="ECO:0007669"/>
    <property type="project" value="TreeGrafter"/>
</dbReference>
<name>A0A9P0C6V2_BEMTA</name>
<evidence type="ECO:0000313" key="17">
    <source>
        <dbReference type="Proteomes" id="UP001152759"/>
    </source>
</evidence>
<evidence type="ECO:0000256" key="9">
    <source>
        <dbReference type="ARBA" id="ARBA00022967"/>
    </source>
</evidence>
<dbReference type="GO" id="GO:0005524">
    <property type="term" value="F:ATP binding"/>
    <property type="evidence" value="ECO:0007669"/>
    <property type="project" value="UniProtKB-KW"/>
</dbReference>
<evidence type="ECO:0008006" key="18">
    <source>
        <dbReference type="Google" id="ProtNLM"/>
    </source>
</evidence>
<keyword evidence="11 13" id="KW-0472">Membrane</keyword>
<dbReference type="PANTHER" id="PTHR45630">
    <property type="entry name" value="CATION-TRANSPORTING ATPASE-RELATED"/>
    <property type="match status" value="1"/>
</dbReference>
<evidence type="ECO:0000313" key="16">
    <source>
        <dbReference type="EMBL" id="CAH0753724.1"/>
    </source>
</evidence>
<dbReference type="GO" id="GO:0019829">
    <property type="term" value="F:ATPase-coupled monoatomic cation transmembrane transporter activity"/>
    <property type="evidence" value="ECO:0007669"/>
    <property type="project" value="TreeGrafter"/>
</dbReference>
<feature type="transmembrane region" description="Helical" evidence="13">
    <location>
        <begin position="365"/>
        <end position="388"/>
    </location>
</feature>
<dbReference type="GO" id="GO:0016020">
    <property type="term" value="C:membrane"/>
    <property type="evidence" value="ECO:0007669"/>
    <property type="project" value="UniProtKB-SubCell"/>
</dbReference>
<feature type="non-terminal residue" evidence="16">
    <location>
        <position position="1"/>
    </location>
</feature>
<organism evidence="16 17">
    <name type="scientific">Bemisia tabaci</name>
    <name type="common">Sweetpotato whitefly</name>
    <name type="synonym">Aleurodes tabaci</name>
    <dbReference type="NCBI Taxonomy" id="7038"/>
    <lineage>
        <taxon>Eukaryota</taxon>
        <taxon>Metazoa</taxon>
        <taxon>Ecdysozoa</taxon>
        <taxon>Arthropoda</taxon>
        <taxon>Hexapoda</taxon>
        <taxon>Insecta</taxon>
        <taxon>Pterygota</taxon>
        <taxon>Neoptera</taxon>
        <taxon>Paraneoptera</taxon>
        <taxon>Hemiptera</taxon>
        <taxon>Sternorrhyncha</taxon>
        <taxon>Aleyrodoidea</taxon>
        <taxon>Aleyrodidae</taxon>
        <taxon>Aleyrodinae</taxon>
        <taxon>Bemisia</taxon>
    </lineage>
</organism>
<comment type="subcellular location">
    <subcellularLocation>
        <location evidence="1">Membrane</location>
        <topology evidence="1">Multi-pass membrane protein</topology>
    </subcellularLocation>
</comment>
<reference evidence="16" key="1">
    <citation type="submission" date="2021-12" db="EMBL/GenBank/DDBJ databases">
        <authorList>
            <person name="King R."/>
        </authorList>
    </citation>
    <scope>NUCLEOTIDE SEQUENCE</scope>
</reference>
<dbReference type="InterPro" id="IPR004014">
    <property type="entry name" value="ATPase_P-typ_cation-transptr_N"/>
</dbReference>
<keyword evidence="7" id="KW-0067">ATP-binding</keyword>
<feature type="domain" description="Cation-transporting P-type ATPase N-terminal" evidence="15">
    <location>
        <begin position="104"/>
        <end position="157"/>
    </location>
</feature>
<evidence type="ECO:0000256" key="10">
    <source>
        <dbReference type="ARBA" id="ARBA00022989"/>
    </source>
</evidence>
<proteinExistence type="inferred from homology"/>
<dbReference type="Gene3D" id="3.40.50.1000">
    <property type="entry name" value="HAD superfamily/HAD-like"/>
    <property type="match status" value="1"/>
</dbReference>
<feature type="domain" description="P-type ATPase A" evidence="14">
    <location>
        <begin position="205"/>
        <end position="319"/>
    </location>
</feature>
<dbReference type="Proteomes" id="UP001152759">
    <property type="component" value="Chromosome 1"/>
</dbReference>
<evidence type="ECO:0000256" key="5">
    <source>
        <dbReference type="ARBA" id="ARBA00022723"/>
    </source>
</evidence>
<evidence type="ECO:0000259" key="15">
    <source>
        <dbReference type="Pfam" id="PF00690"/>
    </source>
</evidence>
<dbReference type="InterPro" id="IPR059000">
    <property type="entry name" value="ATPase_P-type_domA"/>
</dbReference>
<accession>A0A9P0C6V2</accession>
<keyword evidence="8" id="KW-0460">Magnesium</keyword>
<dbReference type="PANTHER" id="PTHR45630:SF8">
    <property type="entry name" value="CATION-TRANSPORTING ATPASE"/>
    <property type="match status" value="1"/>
</dbReference>
<evidence type="ECO:0000256" key="6">
    <source>
        <dbReference type="ARBA" id="ARBA00022741"/>
    </source>
</evidence>
<feature type="transmembrane region" description="Helical" evidence="13">
    <location>
        <begin position="336"/>
        <end position="353"/>
    </location>
</feature>
<evidence type="ECO:0000256" key="1">
    <source>
        <dbReference type="ARBA" id="ARBA00004141"/>
    </source>
</evidence>
<feature type="transmembrane region" description="Helical" evidence="13">
    <location>
        <begin position="162"/>
        <end position="182"/>
    </location>
</feature>
<sequence>MNNYEGHIISHFVKDVKLISIHDLSSDSTKDKDRISGLDIQALVQLQSNLRSKKLKAFLFDGSRKESEELKVVCIKKCCYVWCSEKNSFIRLAGLDRGVSKKELHSYCGLEPQEQFLRRHVYGKNEINVPVQSIFVLVLLEILNPFYVFQVFTVIVWLAELYLYYCFAVMTMSFFGVVSAVYQTRQNQKSLYETVHVVDKISILRADQTVDEIPTTHLVPGDVIIIPARGLTLHCDAVLLNGQCIVNESVLTGESAPVLKTALPKQNILYSELEDENHTLFCGTIVLQGRCTTGKYQPIYAVVLRTGFLTTKGSLIRSILYPPPADFKFDKDTHKFLWILSVIAALGLIYTVMSKTLRGVQNNAIILKALDIVTIVIPPALPAAMTVGKIYALSRLKKGHISCINSRVINVTGSIDCVCFDKTGTLTEDDLDMWGVIPMSNGQMDTPVRMVHRMDSKYLKLGMATCHSLTMIEGIVSGDPLDLKVGNSVI</sequence>
<keyword evidence="6" id="KW-0547">Nucleotide-binding</keyword>
<keyword evidence="4 13" id="KW-0812">Transmembrane</keyword>
<keyword evidence="10 13" id="KW-1133">Transmembrane helix</keyword>
<dbReference type="SUPFAM" id="SSF81665">
    <property type="entry name" value="Calcium ATPase, transmembrane domain M"/>
    <property type="match status" value="1"/>
</dbReference>
<dbReference type="InterPro" id="IPR023214">
    <property type="entry name" value="HAD_sf"/>
</dbReference>
<keyword evidence="5" id="KW-0479">Metal-binding</keyword>
<dbReference type="AlphaFoldDB" id="A0A9P0C6V2"/>
<dbReference type="Gene3D" id="2.70.150.10">
    <property type="entry name" value="Calcium-transporting ATPase, cytoplasmic transduction domain A"/>
    <property type="match status" value="1"/>
</dbReference>
<dbReference type="GO" id="GO:0140358">
    <property type="term" value="F:P-type transmembrane transporter activity"/>
    <property type="evidence" value="ECO:0007669"/>
    <property type="project" value="InterPro"/>
</dbReference>
<evidence type="ECO:0000256" key="7">
    <source>
        <dbReference type="ARBA" id="ARBA00022840"/>
    </source>
</evidence>
<evidence type="ECO:0000256" key="4">
    <source>
        <dbReference type="ARBA" id="ARBA00022692"/>
    </source>
</evidence>
<dbReference type="PRINTS" id="PR00119">
    <property type="entry name" value="CATATPASE"/>
</dbReference>
<dbReference type="Pfam" id="PF00690">
    <property type="entry name" value="Cation_ATPase_N"/>
    <property type="match status" value="1"/>
</dbReference>
<evidence type="ECO:0000256" key="11">
    <source>
        <dbReference type="ARBA" id="ARBA00023136"/>
    </source>
</evidence>
<gene>
    <name evidence="16" type="ORF">BEMITA_LOCUS1033</name>
</gene>
<dbReference type="GO" id="GO:0006874">
    <property type="term" value="P:intracellular calcium ion homeostasis"/>
    <property type="evidence" value="ECO:0007669"/>
    <property type="project" value="TreeGrafter"/>
</dbReference>
<protein>
    <recommendedName>
        <fullName evidence="18">Cation-transporting P-type ATPase N-terminal domain-containing protein</fullName>
    </recommendedName>
</protein>
<keyword evidence="9" id="KW-1278">Translocase</keyword>
<dbReference type="GO" id="GO:0016887">
    <property type="term" value="F:ATP hydrolysis activity"/>
    <property type="evidence" value="ECO:0007669"/>
    <property type="project" value="InterPro"/>
</dbReference>
<dbReference type="PROSITE" id="PS00154">
    <property type="entry name" value="ATPASE_E1_E2"/>
    <property type="match status" value="1"/>
</dbReference>
<dbReference type="InterPro" id="IPR006544">
    <property type="entry name" value="P-type_TPase_V"/>
</dbReference>
<evidence type="ECO:0000256" key="13">
    <source>
        <dbReference type="SAM" id="Phobius"/>
    </source>
</evidence>
<feature type="transmembrane region" description="Helical" evidence="13">
    <location>
        <begin position="134"/>
        <end position="156"/>
    </location>
</feature>
<dbReference type="Gene3D" id="1.20.1110.10">
    <property type="entry name" value="Calcium-transporting ATPase, transmembrane domain"/>
    <property type="match status" value="1"/>
</dbReference>
<dbReference type="NCBIfam" id="TIGR01494">
    <property type="entry name" value="ATPase_P-type"/>
    <property type="match status" value="1"/>
</dbReference>
<evidence type="ECO:0000259" key="14">
    <source>
        <dbReference type="Pfam" id="PF00122"/>
    </source>
</evidence>
<dbReference type="InterPro" id="IPR008250">
    <property type="entry name" value="ATPase_P-typ_transduc_dom_A_sf"/>
</dbReference>
<dbReference type="FunFam" id="1.20.1110.10:FF:000023">
    <property type="entry name" value="Cation-transporting ATPase"/>
    <property type="match status" value="1"/>
</dbReference>
<keyword evidence="3" id="KW-0597">Phosphoprotein</keyword>
<evidence type="ECO:0000256" key="8">
    <source>
        <dbReference type="ARBA" id="ARBA00022842"/>
    </source>
</evidence>
<dbReference type="InterPro" id="IPR023298">
    <property type="entry name" value="ATPase_P-typ_TM_dom_sf"/>
</dbReference>
<dbReference type="Pfam" id="PF00122">
    <property type="entry name" value="E1-E2_ATPase"/>
    <property type="match status" value="1"/>
</dbReference>
<dbReference type="InterPro" id="IPR018303">
    <property type="entry name" value="ATPase_P-typ_P_site"/>
</dbReference>
<dbReference type="SUPFAM" id="SSF81653">
    <property type="entry name" value="Calcium ATPase, transduction domain A"/>
    <property type="match status" value="1"/>
</dbReference>
<comment type="similarity">
    <text evidence="2">Belongs to the cation transport ATPase (P-type) (TC 3.A.3) family. Type V subfamily.</text>
</comment>
<keyword evidence="17" id="KW-1185">Reference proteome</keyword>
<evidence type="ECO:0000256" key="2">
    <source>
        <dbReference type="ARBA" id="ARBA00006000"/>
    </source>
</evidence>